<keyword evidence="3" id="KW-1185">Reference proteome</keyword>
<protein>
    <recommendedName>
        <fullName evidence="4">DOMON domain-containing protein</fullName>
    </recommendedName>
</protein>
<gene>
    <name evidence="2" type="ORF">PENTCL1PPCAC_13439</name>
</gene>
<feature type="signal peptide" evidence="1">
    <location>
        <begin position="1"/>
        <end position="28"/>
    </location>
</feature>
<dbReference type="Proteomes" id="UP001432027">
    <property type="component" value="Unassembled WGS sequence"/>
</dbReference>
<accession>A0AAV5T7H7</accession>
<evidence type="ECO:0000313" key="2">
    <source>
        <dbReference type="EMBL" id="GMS91264.1"/>
    </source>
</evidence>
<keyword evidence="1" id="KW-0732">Signal</keyword>
<proteinExistence type="predicted"/>
<feature type="non-terminal residue" evidence="2">
    <location>
        <position position="234"/>
    </location>
</feature>
<sequence length="234" mass="26322">EKVQSFNPSPAMILILLWTALLAIVAESRVTFTHSEVLQQIDVSLQKRAHFKCDNGCKVYTDYHSDLLWITKQDDQGNFTGIVSFKDTGGADTRLPEPYILPISNDYYIENRGDANPIFVFYAVDNKAPNIDTQVLVIDDEKGIGGDSPTRMSTILSSKFDSVRYSQFYGEFVSGYPRIYSTGFDAVSEKDCQPLYQSRSPESGYLSNITVFSPISTVDYGHEGEHDVLVKWNK</sequence>
<dbReference type="EMBL" id="BTSX01000003">
    <property type="protein sequence ID" value="GMS91264.1"/>
    <property type="molecule type" value="Genomic_DNA"/>
</dbReference>
<feature type="non-terminal residue" evidence="2">
    <location>
        <position position="1"/>
    </location>
</feature>
<feature type="chain" id="PRO_5043607759" description="DOMON domain-containing protein" evidence="1">
    <location>
        <begin position="29"/>
        <end position="234"/>
    </location>
</feature>
<reference evidence="2" key="1">
    <citation type="submission" date="2023-10" db="EMBL/GenBank/DDBJ databases">
        <title>Genome assembly of Pristionchus species.</title>
        <authorList>
            <person name="Yoshida K."/>
            <person name="Sommer R.J."/>
        </authorList>
    </citation>
    <scope>NUCLEOTIDE SEQUENCE</scope>
    <source>
        <strain evidence="2">RS0144</strain>
    </source>
</reference>
<evidence type="ECO:0000256" key="1">
    <source>
        <dbReference type="SAM" id="SignalP"/>
    </source>
</evidence>
<organism evidence="2 3">
    <name type="scientific">Pristionchus entomophagus</name>
    <dbReference type="NCBI Taxonomy" id="358040"/>
    <lineage>
        <taxon>Eukaryota</taxon>
        <taxon>Metazoa</taxon>
        <taxon>Ecdysozoa</taxon>
        <taxon>Nematoda</taxon>
        <taxon>Chromadorea</taxon>
        <taxon>Rhabditida</taxon>
        <taxon>Rhabditina</taxon>
        <taxon>Diplogasteromorpha</taxon>
        <taxon>Diplogasteroidea</taxon>
        <taxon>Neodiplogasteridae</taxon>
        <taxon>Pristionchus</taxon>
    </lineage>
</organism>
<name>A0AAV5T7H7_9BILA</name>
<dbReference type="AlphaFoldDB" id="A0AAV5T7H7"/>
<comment type="caution">
    <text evidence="2">The sequence shown here is derived from an EMBL/GenBank/DDBJ whole genome shotgun (WGS) entry which is preliminary data.</text>
</comment>
<evidence type="ECO:0008006" key="4">
    <source>
        <dbReference type="Google" id="ProtNLM"/>
    </source>
</evidence>
<evidence type="ECO:0000313" key="3">
    <source>
        <dbReference type="Proteomes" id="UP001432027"/>
    </source>
</evidence>